<dbReference type="PANTHER" id="PTHR21248:SF22">
    <property type="entry name" value="PHOSPHOLIPASE D"/>
    <property type="match status" value="1"/>
</dbReference>
<evidence type="ECO:0000313" key="3">
    <source>
        <dbReference type="Proteomes" id="UP000245697"/>
    </source>
</evidence>
<gene>
    <name evidence="2" type="ORF">BC793_13626</name>
</gene>
<name>A0A316EHV5_9ACTN</name>
<organism evidence="2 3">
    <name type="scientific">Actinoplanes xinjiangensis</name>
    <dbReference type="NCBI Taxonomy" id="512350"/>
    <lineage>
        <taxon>Bacteria</taxon>
        <taxon>Bacillati</taxon>
        <taxon>Actinomycetota</taxon>
        <taxon>Actinomycetes</taxon>
        <taxon>Micromonosporales</taxon>
        <taxon>Micromonosporaceae</taxon>
        <taxon>Actinoplanes</taxon>
    </lineage>
</organism>
<dbReference type="Proteomes" id="UP000245697">
    <property type="component" value="Unassembled WGS sequence"/>
</dbReference>
<dbReference type="Gene3D" id="3.30.870.10">
    <property type="entry name" value="Endonuclease Chain A"/>
    <property type="match status" value="1"/>
</dbReference>
<dbReference type="AlphaFoldDB" id="A0A316EHV5"/>
<dbReference type="NCBIfam" id="NF038319">
    <property type="entry name" value="DISARM_DrmC_I"/>
    <property type="match status" value="1"/>
</dbReference>
<accession>A0A316EHV5</accession>
<sequence>MNHEILVDTIAGIAADLPPAHISAWAAVLMSVDKPSAAVEAALINARPGFSTSTHARSLVQAWDATAHKLPGTAIAVALRSAALIQEQAASRRTDLVISGPISPSVSVRLTSSVVIEVIRAARNSLLIVSFAAYGVAEVIAELGAAAARGVRVDLVLEGSVGNGGTLRGPAGASAAFSQLTDSATFWHWPAHRRAAAAKSRSALHAKIIAADTAIALISSANLTDQALSTNLEVGVVIKDPMVTQRLVRHFEALMGEGAGVLERTSPGR</sequence>
<dbReference type="OrthoDB" id="3378609at2"/>
<dbReference type="InterPro" id="IPR047955">
    <property type="entry name" value="DrmC-like"/>
</dbReference>
<feature type="domain" description="PLD phosphodiesterase" evidence="1">
    <location>
        <begin position="200"/>
        <end position="227"/>
    </location>
</feature>
<protein>
    <submittedName>
        <fullName evidence="2">Phospholipase D-like protein</fullName>
    </submittedName>
</protein>
<reference evidence="2 3" key="1">
    <citation type="submission" date="2018-05" db="EMBL/GenBank/DDBJ databases">
        <title>Genomic Encyclopedia of Archaeal and Bacterial Type Strains, Phase II (KMG-II): from individual species to whole genera.</title>
        <authorList>
            <person name="Goeker M."/>
        </authorList>
    </citation>
    <scope>NUCLEOTIDE SEQUENCE [LARGE SCALE GENOMIC DNA]</scope>
    <source>
        <strain evidence="2 3">DSM 45184</strain>
    </source>
</reference>
<dbReference type="InterPro" id="IPR001736">
    <property type="entry name" value="PLipase_D/transphosphatidylase"/>
</dbReference>
<dbReference type="RefSeq" id="WP_109602404.1">
    <property type="nucleotide sequence ID" value="NZ_BONA01000092.1"/>
</dbReference>
<proteinExistence type="predicted"/>
<keyword evidence="3" id="KW-1185">Reference proteome</keyword>
<dbReference type="EMBL" id="QGGR01000036">
    <property type="protein sequence ID" value="PWK30804.1"/>
    <property type="molecule type" value="Genomic_DNA"/>
</dbReference>
<dbReference type="SUPFAM" id="SSF56024">
    <property type="entry name" value="Phospholipase D/nuclease"/>
    <property type="match status" value="1"/>
</dbReference>
<dbReference type="Pfam" id="PF13091">
    <property type="entry name" value="PLDc_2"/>
    <property type="match status" value="1"/>
</dbReference>
<comment type="caution">
    <text evidence="2">The sequence shown here is derived from an EMBL/GenBank/DDBJ whole genome shotgun (WGS) entry which is preliminary data.</text>
</comment>
<dbReference type="PANTHER" id="PTHR21248">
    <property type="entry name" value="CARDIOLIPIN SYNTHASE"/>
    <property type="match status" value="1"/>
</dbReference>
<dbReference type="GO" id="GO:0030572">
    <property type="term" value="F:phosphatidyltransferase activity"/>
    <property type="evidence" value="ECO:0007669"/>
    <property type="project" value="UniProtKB-ARBA"/>
</dbReference>
<evidence type="ECO:0000313" key="2">
    <source>
        <dbReference type="EMBL" id="PWK30804.1"/>
    </source>
</evidence>
<dbReference type="InterPro" id="IPR025202">
    <property type="entry name" value="PLD-like_dom"/>
</dbReference>
<dbReference type="PROSITE" id="PS50035">
    <property type="entry name" value="PLD"/>
    <property type="match status" value="1"/>
</dbReference>
<evidence type="ECO:0000259" key="1">
    <source>
        <dbReference type="PROSITE" id="PS50035"/>
    </source>
</evidence>
<dbReference type="GO" id="GO:0032049">
    <property type="term" value="P:cardiolipin biosynthetic process"/>
    <property type="evidence" value="ECO:0007669"/>
    <property type="project" value="UniProtKB-ARBA"/>
</dbReference>